<dbReference type="InterPro" id="IPR004328">
    <property type="entry name" value="BRO1_dom"/>
</dbReference>
<feature type="non-terminal residue" evidence="8">
    <location>
        <position position="437"/>
    </location>
</feature>
<evidence type="ECO:0000313" key="8">
    <source>
        <dbReference type="EMBL" id="KAF5908106.1"/>
    </source>
</evidence>
<dbReference type="Gene3D" id="1.20.140.50">
    <property type="entry name" value="alix/aip1 like domains"/>
    <property type="match status" value="1"/>
</dbReference>
<name>A0A8J4UJ52_CLAMG</name>
<gene>
    <name evidence="8" type="ORF">DAT39_002247</name>
    <name evidence="7" type="ORF">DAT39_023667</name>
</gene>
<evidence type="ECO:0000256" key="4">
    <source>
        <dbReference type="ARBA" id="ARBA00022753"/>
    </source>
</evidence>
<keyword evidence="3" id="KW-0963">Cytoplasm</keyword>
<dbReference type="PANTHER" id="PTHR23030">
    <property type="entry name" value="PCD6 INTERACTING PROTEIN-RELATED"/>
    <property type="match status" value="1"/>
</dbReference>
<reference evidence="8" key="1">
    <citation type="submission" date="2020-07" db="EMBL/GenBank/DDBJ databases">
        <title>Clarias magur genome sequencing, assembly and annotation.</title>
        <authorList>
            <person name="Kushwaha B."/>
            <person name="Kumar R."/>
            <person name="Das P."/>
            <person name="Joshi C.G."/>
            <person name="Kumar D."/>
            <person name="Nagpure N.S."/>
            <person name="Pandey M."/>
            <person name="Agarwal S."/>
            <person name="Srivastava S."/>
            <person name="Singh M."/>
            <person name="Sahoo L."/>
            <person name="Jayasankar P."/>
            <person name="Meher P.K."/>
            <person name="Koringa P.G."/>
            <person name="Iquebal M.A."/>
            <person name="Das S.P."/>
            <person name="Bit A."/>
            <person name="Patnaik S."/>
            <person name="Patel N."/>
            <person name="Shah T.M."/>
            <person name="Hinsu A."/>
            <person name="Jena J.K."/>
        </authorList>
    </citation>
    <scope>NUCLEOTIDE SEQUENCE</scope>
    <source>
        <strain evidence="8">CIFAMagur01</strain>
        <tissue evidence="8">Testis</tissue>
    </source>
</reference>
<dbReference type="GO" id="GO:0032456">
    <property type="term" value="P:endocytic recycling"/>
    <property type="evidence" value="ECO:0007669"/>
    <property type="project" value="TreeGrafter"/>
</dbReference>
<keyword evidence="9" id="KW-1185">Reference proteome</keyword>
<dbReference type="PANTHER" id="PTHR23030:SF30">
    <property type="entry name" value="TYROSINE-PROTEIN PHOSPHATASE NON-RECEPTOR TYPE 23"/>
    <property type="match status" value="1"/>
</dbReference>
<comment type="caution">
    <text evidence="8">The sequence shown here is derived from an EMBL/GenBank/DDBJ whole genome shotgun (WGS) entry which is preliminary data.</text>
</comment>
<evidence type="ECO:0000256" key="3">
    <source>
        <dbReference type="ARBA" id="ARBA00022490"/>
    </source>
</evidence>
<dbReference type="GO" id="GO:0043328">
    <property type="term" value="P:protein transport to vacuole involved in ubiquitin-dependent protein catabolic process via the multivesicular body sorting pathway"/>
    <property type="evidence" value="ECO:0007669"/>
    <property type="project" value="TreeGrafter"/>
</dbReference>
<dbReference type="GO" id="GO:0045022">
    <property type="term" value="P:early endosome to late endosome transport"/>
    <property type="evidence" value="ECO:0007669"/>
    <property type="project" value="TreeGrafter"/>
</dbReference>
<protein>
    <submittedName>
        <fullName evidence="8">Tyrosine-protein phosphatase non-receptor type 23-like</fullName>
    </submittedName>
</protein>
<evidence type="ECO:0000256" key="1">
    <source>
        <dbReference type="ARBA" id="ARBA00004177"/>
    </source>
</evidence>
<proteinExistence type="predicted"/>
<dbReference type="PROSITE" id="PS51180">
    <property type="entry name" value="BRO1"/>
    <property type="match status" value="1"/>
</dbReference>
<feature type="domain" description="BRO1" evidence="6">
    <location>
        <begin position="1"/>
        <end position="141"/>
    </location>
</feature>
<evidence type="ECO:0000256" key="2">
    <source>
        <dbReference type="ARBA" id="ARBA00004496"/>
    </source>
</evidence>
<organism evidence="8 9">
    <name type="scientific">Clarias magur</name>
    <name type="common">Asian catfish</name>
    <name type="synonym">Macropteronotus magur</name>
    <dbReference type="NCBI Taxonomy" id="1594786"/>
    <lineage>
        <taxon>Eukaryota</taxon>
        <taxon>Metazoa</taxon>
        <taxon>Chordata</taxon>
        <taxon>Craniata</taxon>
        <taxon>Vertebrata</taxon>
        <taxon>Euteleostomi</taxon>
        <taxon>Actinopterygii</taxon>
        <taxon>Neopterygii</taxon>
        <taxon>Teleostei</taxon>
        <taxon>Ostariophysi</taxon>
        <taxon>Siluriformes</taxon>
        <taxon>Clariidae</taxon>
        <taxon>Clarias</taxon>
    </lineage>
</organism>
<comment type="subcellular location">
    <subcellularLocation>
        <location evidence="2">Cytoplasm</location>
    </subcellularLocation>
    <subcellularLocation>
        <location evidence="1">Endosome</location>
    </subcellularLocation>
</comment>
<sequence length="437" mass="48717">FHMGEHCEEQEKHGQAVAYFQSALGKLNEAIKLSKGQPDSVQRALRFAMDVIGGKFNSAKKDNDFIYHESVPGLDTLPAVKGTPLVKPVPITPTDPSVTGPDLFSTLVPLAAHEASSVYSEEKAKLLREVATNIEEKNQILESFMMSLNCESMDVEMFSSVPAVLLEKCAALSVQPDAVQRLVQAMQALSGAYTDVGYCLGDMRNALEADGSSPRPAELTELHDEFRKYESIHQEASRTNTELHQVMTQHLPNLRLLQGPREELRKSLPQLQLSQDDLSSLATLKRLCGKVDEMRKQRISLEKELRDLIQKDDITLTLVTTERSERKVLIKDQMQKYDQLKGYIDQNLTAQDNIIKALTEASVACAPTRKTLSVTQQQWNSSVQSMVASCEAYGDLVRKAEDGKSLYQDLEKKISSILDKVKSMRQSIEQGKGSTME</sequence>
<dbReference type="GO" id="GO:0005768">
    <property type="term" value="C:endosome"/>
    <property type="evidence" value="ECO:0007669"/>
    <property type="project" value="UniProtKB-SubCell"/>
</dbReference>
<dbReference type="Pfam" id="PF03097">
    <property type="entry name" value="BRO1"/>
    <property type="match status" value="1"/>
</dbReference>
<feature type="non-terminal residue" evidence="8">
    <location>
        <position position="1"/>
    </location>
</feature>
<dbReference type="Pfam" id="PF13949">
    <property type="entry name" value="ALIX_LYPXL_bnd"/>
    <property type="match status" value="1"/>
</dbReference>
<dbReference type="AlphaFoldDB" id="A0A8J4UJ52"/>
<evidence type="ECO:0000259" key="6">
    <source>
        <dbReference type="PROSITE" id="PS51180"/>
    </source>
</evidence>
<accession>A0A8J4UJ52</accession>
<dbReference type="OrthoDB" id="10266451at2759"/>
<keyword evidence="5" id="KW-0175">Coiled coil</keyword>
<dbReference type="Proteomes" id="UP000727407">
    <property type="component" value="Unassembled WGS sequence"/>
</dbReference>
<evidence type="ECO:0000313" key="7">
    <source>
        <dbReference type="EMBL" id="KAF5879831.1"/>
    </source>
</evidence>
<evidence type="ECO:0000256" key="5">
    <source>
        <dbReference type="SAM" id="Coils"/>
    </source>
</evidence>
<dbReference type="Gene3D" id="1.20.120.560">
    <property type="entry name" value="alix/aip1 in complex with the ypdl late domain"/>
    <property type="match status" value="1"/>
</dbReference>
<evidence type="ECO:0000313" key="9">
    <source>
        <dbReference type="Proteomes" id="UP000727407"/>
    </source>
</evidence>
<dbReference type="InterPro" id="IPR038499">
    <property type="entry name" value="BRO1_sf"/>
</dbReference>
<feature type="coiled-coil region" evidence="5">
    <location>
        <begin position="284"/>
        <end position="311"/>
    </location>
</feature>
<dbReference type="EMBL" id="QNUK01000016">
    <property type="protein sequence ID" value="KAF5908106.1"/>
    <property type="molecule type" value="Genomic_DNA"/>
</dbReference>
<keyword evidence="4" id="KW-0967">Endosome</keyword>
<dbReference type="EMBL" id="QNUK01002608">
    <property type="protein sequence ID" value="KAF5879831.1"/>
    <property type="molecule type" value="Genomic_DNA"/>
</dbReference>
<dbReference type="Gene3D" id="1.25.40.280">
    <property type="entry name" value="alix/aip1 like domains"/>
    <property type="match status" value="1"/>
</dbReference>
<dbReference type="InterPro" id="IPR025304">
    <property type="entry name" value="ALIX_V_dom"/>
</dbReference>